<dbReference type="GO" id="GO:0005634">
    <property type="term" value="C:nucleus"/>
    <property type="evidence" value="ECO:0007669"/>
    <property type="project" value="UniProtKB-SubCell"/>
</dbReference>
<feature type="domain" description="RRM" evidence="6">
    <location>
        <begin position="282"/>
        <end position="360"/>
    </location>
</feature>
<reference evidence="8" key="1">
    <citation type="submission" date="2021-01" db="EMBL/GenBank/DDBJ databases">
        <authorList>
            <person name="Li R."/>
            <person name="Bekaert M."/>
        </authorList>
    </citation>
    <scope>NUCLEOTIDE SEQUENCE</scope>
    <source>
        <strain evidence="8">Farmed</strain>
    </source>
</reference>
<feature type="compositionally biased region" description="Gly residues" evidence="5">
    <location>
        <begin position="795"/>
        <end position="807"/>
    </location>
</feature>
<dbReference type="PROSITE" id="PS50102">
    <property type="entry name" value="RRM"/>
    <property type="match status" value="1"/>
</dbReference>
<feature type="compositionally biased region" description="Basic and acidic residues" evidence="5">
    <location>
        <begin position="196"/>
        <end position="206"/>
    </location>
</feature>
<dbReference type="Pfam" id="PF00076">
    <property type="entry name" value="RRM_1"/>
    <property type="match status" value="1"/>
</dbReference>
<feature type="compositionally biased region" description="Basic and acidic residues" evidence="5">
    <location>
        <begin position="225"/>
        <end position="259"/>
    </location>
</feature>
<dbReference type="GO" id="GO:0003723">
    <property type="term" value="F:RNA binding"/>
    <property type="evidence" value="ECO:0007669"/>
    <property type="project" value="UniProtKB-UniRule"/>
</dbReference>
<feature type="compositionally biased region" description="Polar residues" evidence="5">
    <location>
        <begin position="148"/>
        <end position="167"/>
    </location>
</feature>
<evidence type="ECO:0000313" key="9">
    <source>
        <dbReference type="Proteomes" id="UP000597762"/>
    </source>
</evidence>
<feature type="compositionally biased region" description="Basic and acidic residues" evidence="5">
    <location>
        <begin position="79"/>
        <end position="101"/>
    </location>
</feature>
<dbReference type="GO" id="GO:0043565">
    <property type="term" value="F:sequence-specific DNA binding"/>
    <property type="evidence" value="ECO:0007669"/>
    <property type="project" value="TreeGrafter"/>
</dbReference>
<dbReference type="InterPro" id="IPR003034">
    <property type="entry name" value="SAP_dom"/>
</dbReference>
<dbReference type="InterPro" id="IPR012677">
    <property type="entry name" value="Nucleotide-bd_a/b_plait_sf"/>
</dbReference>
<gene>
    <name evidence="8" type="ORF">SPHA_66866</name>
</gene>
<evidence type="ECO:0000256" key="3">
    <source>
        <dbReference type="PROSITE-ProRule" id="PRU00176"/>
    </source>
</evidence>
<evidence type="ECO:0000256" key="5">
    <source>
        <dbReference type="SAM" id="MobiDB-lite"/>
    </source>
</evidence>
<evidence type="ECO:0000256" key="4">
    <source>
        <dbReference type="SAM" id="Coils"/>
    </source>
</evidence>
<feature type="region of interest" description="Disordered" evidence="5">
    <location>
        <begin position="13"/>
        <end position="180"/>
    </location>
</feature>
<feature type="region of interest" description="Disordered" evidence="5">
    <location>
        <begin position="795"/>
        <end position="846"/>
    </location>
</feature>
<organism evidence="8 9">
    <name type="scientific">Acanthosepion pharaonis</name>
    <name type="common">Pharaoh cuttlefish</name>
    <name type="synonym">Sepia pharaonis</name>
    <dbReference type="NCBI Taxonomy" id="158019"/>
    <lineage>
        <taxon>Eukaryota</taxon>
        <taxon>Metazoa</taxon>
        <taxon>Spiralia</taxon>
        <taxon>Lophotrochozoa</taxon>
        <taxon>Mollusca</taxon>
        <taxon>Cephalopoda</taxon>
        <taxon>Coleoidea</taxon>
        <taxon>Decapodiformes</taxon>
        <taxon>Sepiida</taxon>
        <taxon>Sepiina</taxon>
        <taxon>Sepiidae</taxon>
        <taxon>Acanthosepion</taxon>
    </lineage>
</organism>
<dbReference type="CDD" id="cd12417">
    <property type="entry name" value="RRM_SAFB_like"/>
    <property type="match status" value="1"/>
</dbReference>
<evidence type="ECO:0000259" key="7">
    <source>
        <dbReference type="PROSITE" id="PS50800"/>
    </source>
</evidence>
<evidence type="ECO:0008006" key="10">
    <source>
        <dbReference type="Google" id="ProtNLM"/>
    </source>
</evidence>
<dbReference type="PANTHER" id="PTHR15683:SF8">
    <property type="entry name" value="SCAFFOLD ATTACHMENT FACTOR B, ISOFORM B"/>
    <property type="match status" value="1"/>
</dbReference>
<dbReference type="Proteomes" id="UP000597762">
    <property type="component" value="Unassembled WGS sequence"/>
</dbReference>
<dbReference type="GO" id="GO:0006357">
    <property type="term" value="P:regulation of transcription by RNA polymerase II"/>
    <property type="evidence" value="ECO:0007669"/>
    <property type="project" value="TreeGrafter"/>
</dbReference>
<proteinExistence type="predicted"/>
<keyword evidence="3" id="KW-0694">RNA-binding</keyword>
<dbReference type="SUPFAM" id="SSF54928">
    <property type="entry name" value="RNA-binding domain, RBD"/>
    <property type="match status" value="1"/>
</dbReference>
<dbReference type="PROSITE" id="PS50800">
    <property type="entry name" value="SAP"/>
    <property type="match status" value="1"/>
</dbReference>
<dbReference type="AlphaFoldDB" id="A0A812E482"/>
<dbReference type="EMBL" id="CAHIKZ030004831">
    <property type="protein sequence ID" value="CAE1316075.1"/>
    <property type="molecule type" value="Genomic_DNA"/>
</dbReference>
<evidence type="ECO:0000256" key="2">
    <source>
        <dbReference type="ARBA" id="ARBA00023242"/>
    </source>
</evidence>
<protein>
    <recommendedName>
        <fullName evidence="10">SAFB-like transcription modulator</fullName>
    </recommendedName>
</protein>
<feature type="region of interest" description="Disordered" evidence="5">
    <location>
        <begin position="356"/>
        <end position="502"/>
    </location>
</feature>
<feature type="compositionally biased region" description="Polar residues" evidence="5">
    <location>
        <begin position="45"/>
        <end position="55"/>
    </location>
</feature>
<feature type="compositionally biased region" description="Basic residues" evidence="5">
    <location>
        <begin position="485"/>
        <end position="495"/>
    </location>
</feature>
<dbReference type="InterPro" id="IPR000504">
    <property type="entry name" value="RRM_dom"/>
</dbReference>
<feature type="coiled-coil region" evidence="4">
    <location>
        <begin position="509"/>
        <end position="580"/>
    </location>
</feature>
<dbReference type="PANTHER" id="PTHR15683">
    <property type="entry name" value="SCAFFOLD ATTACHMENT FACTOR B-RELATED"/>
    <property type="match status" value="1"/>
</dbReference>
<feature type="domain" description="SAP" evidence="7">
    <location>
        <begin position="1"/>
        <end position="34"/>
    </location>
</feature>
<dbReference type="GO" id="GO:0050684">
    <property type="term" value="P:regulation of mRNA processing"/>
    <property type="evidence" value="ECO:0007669"/>
    <property type="project" value="TreeGrafter"/>
</dbReference>
<feature type="region of interest" description="Disordered" evidence="5">
    <location>
        <begin position="196"/>
        <end position="274"/>
    </location>
</feature>
<evidence type="ECO:0000256" key="1">
    <source>
        <dbReference type="ARBA" id="ARBA00004123"/>
    </source>
</evidence>
<dbReference type="Gene3D" id="3.30.70.330">
    <property type="match status" value="1"/>
</dbReference>
<name>A0A812E482_ACAPH</name>
<feature type="compositionally biased region" description="Basic and acidic residues" evidence="5">
    <location>
        <begin position="374"/>
        <end position="458"/>
    </location>
</feature>
<feature type="region of interest" description="Disordered" evidence="5">
    <location>
        <begin position="653"/>
        <end position="700"/>
    </location>
</feature>
<keyword evidence="2" id="KW-0539">Nucleus</keyword>
<sequence length="865" mass="96495">MDLTIEDLRSELEKRGLDSAGEQKDLRSRFEKALQDEKEQKKSLETNQTDTSKNTPESEDTAKTKKEDVVQEEAMVVTKEGEVDTEKRIEADVDEKDKAETSKVQTLTPPAAGKTDTTDEKESTNPTLGSTTPQKENTAGNDDAAAVTGNNSVAETKDSAANPTPASKSEENESLIVLVDDTQNDLDADLLAKEKAIGKTESKKSDATSAAGGGGDGSSVCPPETEAKSNEEGQGDKGNLEVKTEKKADEKKDDKDGKLKSSSTSSRVKSSKTAASVNRDGCNLWISGLSSNTKATHLKGIFAKYGKVVGAKVVTNARSPGARCYGFLTMSSPEEAAKCIQHLNRTKINNQTVTVKSAKTTPGLQPIKIQPETKSSEKEVTKSEEKSPEKKSSEKKVTEKKSEENAANKKKLLEKSSEKKNIGKPSENKKSTEKKPDRVKVKKDGKGLSQSEKVESHSKTSSRSSSDKTKMLSPTKTPSKTSSHSPRHSRHHRSREHSTDKLERDFKLTLELKQRKNYLEREVRRQERQIDHARLVELELQRRQKEEAYRLDRVREELRMEREKLERERLKLERAEQSQLWKERQQADMFNGFERERHAMKRPYDRKTAHNDNMWDEMKRPNMGSSGASTSRFGRSFSDETWFGEHEDNYDRRGDSYYNRDGKPMESVGRFSDSNHGRINHSPQRAGHERYGPPENSSRLADHVSADNRFERRDLGSVGYHGHDTDHRNLAADREREMDRRNVSAHERLGRLRNQLVGGSNWKVDNWSHSHGGMDTGHHQWMGNNMNPNYERGNGVSGSRGFGGGSGSSNSGGAQNLGPGNMFNTIAQPPGMMAGGGGGNNLGSRMQEPRFDAYKNMEHGGNRRY</sequence>
<comment type="caution">
    <text evidence="8">The sequence shown here is derived from an EMBL/GenBank/DDBJ whole genome shotgun (WGS) entry which is preliminary data.</text>
</comment>
<evidence type="ECO:0000259" key="6">
    <source>
        <dbReference type="PROSITE" id="PS50102"/>
    </source>
</evidence>
<evidence type="ECO:0000313" key="8">
    <source>
        <dbReference type="EMBL" id="CAE1316075.1"/>
    </source>
</evidence>
<comment type="subcellular location">
    <subcellularLocation>
        <location evidence="1">Nucleus</location>
    </subcellularLocation>
</comment>
<keyword evidence="4" id="KW-0175">Coiled coil</keyword>
<dbReference type="SMART" id="SM00360">
    <property type="entry name" value="RRM"/>
    <property type="match status" value="1"/>
</dbReference>
<dbReference type="OrthoDB" id="79455at2759"/>
<feature type="compositionally biased region" description="Basic and acidic residues" evidence="5">
    <location>
        <begin position="13"/>
        <end position="44"/>
    </location>
</feature>
<accession>A0A812E482</accession>
<keyword evidence="9" id="KW-1185">Reference proteome</keyword>
<feature type="compositionally biased region" description="Low complexity" evidence="5">
    <location>
        <begin position="471"/>
        <end position="484"/>
    </location>
</feature>
<feature type="compositionally biased region" description="Basic and acidic residues" evidence="5">
    <location>
        <begin position="60"/>
        <end position="69"/>
    </location>
</feature>
<dbReference type="InterPro" id="IPR035979">
    <property type="entry name" value="RBD_domain_sf"/>
</dbReference>
<feature type="compositionally biased region" description="Polar residues" evidence="5">
    <location>
        <begin position="124"/>
        <end position="140"/>
    </location>
</feature>
<feature type="compositionally biased region" description="Low complexity" evidence="5">
    <location>
        <begin position="260"/>
        <end position="274"/>
    </location>
</feature>
<dbReference type="InterPro" id="IPR051738">
    <property type="entry name" value="SAF_Modulators"/>
</dbReference>
<feature type="compositionally biased region" description="Basic and acidic residues" evidence="5">
    <location>
        <begin position="653"/>
        <end position="664"/>
    </location>
</feature>